<reference evidence="2" key="1">
    <citation type="journal article" date="2019" name="bioRxiv">
        <title>The Genome of the Zebra Mussel, Dreissena polymorpha: A Resource for Invasive Species Research.</title>
        <authorList>
            <person name="McCartney M.A."/>
            <person name="Auch B."/>
            <person name="Kono T."/>
            <person name="Mallez S."/>
            <person name="Zhang Y."/>
            <person name="Obille A."/>
            <person name="Becker A."/>
            <person name="Abrahante J.E."/>
            <person name="Garbe J."/>
            <person name="Badalamenti J.P."/>
            <person name="Herman A."/>
            <person name="Mangelson H."/>
            <person name="Liachko I."/>
            <person name="Sullivan S."/>
            <person name="Sone E.D."/>
            <person name="Koren S."/>
            <person name="Silverstein K.A.T."/>
            <person name="Beckman K.B."/>
            <person name="Gohl D.M."/>
        </authorList>
    </citation>
    <scope>NUCLEOTIDE SEQUENCE</scope>
    <source>
        <strain evidence="2">Duluth1</strain>
        <tissue evidence="2">Whole animal</tissue>
    </source>
</reference>
<keyword evidence="3" id="KW-1185">Reference proteome</keyword>
<gene>
    <name evidence="2" type="ORF">DPMN_122079</name>
</gene>
<dbReference type="AlphaFoldDB" id="A0A9D4GR85"/>
<proteinExistence type="predicted"/>
<accession>A0A9D4GR85</accession>
<evidence type="ECO:0000313" key="2">
    <source>
        <dbReference type="EMBL" id="KAH3820333.1"/>
    </source>
</evidence>
<protein>
    <submittedName>
        <fullName evidence="2">Uncharacterized protein</fullName>
    </submittedName>
</protein>
<comment type="caution">
    <text evidence="2">The sequence shown here is derived from an EMBL/GenBank/DDBJ whole genome shotgun (WGS) entry which is preliminary data.</text>
</comment>
<evidence type="ECO:0000313" key="3">
    <source>
        <dbReference type="Proteomes" id="UP000828390"/>
    </source>
</evidence>
<evidence type="ECO:0000256" key="1">
    <source>
        <dbReference type="SAM" id="MobiDB-lite"/>
    </source>
</evidence>
<feature type="region of interest" description="Disordered" evidence="1">
    <location>
        <begin position="1"/>
        <end position="54"/>
    </location>
</feature>
<organism evidence="2 3">
    <name type="scientific">Dreissena polymorpha</name>
    <name type="common">Zebra mussel</name>
    <name type="synonym">Mytilus polymorpha</name>
    <dbReference type="NCBI Taxonomy" id="45954"/>
    <lineage>
        <taxon>Eukaryota</taxon>
        <taxon>Metazoa</taxon>
        <taxon>Spiralia</taxon>
        <taxon>Lophotrochozoa</taxon>
        <taxon>Mollusca</taxon>
        <taxon>Bivalvia</taxon>
        <taxon>Autobranchia</taxon>
        <taxon>Heteroconchia</taxon>
        <taxon>Euheterodonta</taxon>
        <taxon>Imparidentia</taxon>
        <taxon>Neoheterodontei</taxon>
        <taxon>Myida</taxon>
        <taxon>Dreissenoidea</taxon>
        <taxon>Dreissenidae</taxon>
        <taxon>Dreissena</taxon>
    </lineage>
</organism>
<dbReference type="EMBL" id="JAIWYP010000005">
    <property type="protein sequence ID" value="KAH3820333.1"/>
    <property type="molecule type" value="Genomic_DNA"/>
</dbReference>
<dbReference type="Proteomes" id="UP000828390">
    <property type="component" value="Unassembled WGS sequence"/>
</dbReference>
<reference evidence="2" key="2">
    <citation type="submission" date="2020-11" db="EMBL/GenBank/DDBJ databases">
        <authorList>
            <person name="McCartney M.A."/>
            <person name="Auch B."/>
            <person name="Kono T."/>
            <person name="Mallez S."/>
            <person name="Becker A."/>
            <person name="Gohl D.M."/>
            <person name="Silverstein K.A.T."/>
            <person name="Koren S."/>
            <person name="Bechman K.B."/>
            <person name="Herman A."/>
            <person name="Abrahante J.E."/>
            <person name="Garbe J."/>
        </authorList>
    </citation>
    <scope>NUCLEOTIDE SEQUENCE</scope>
    <source>
        <strain evidence="2">Duluth1</strain>
        <tissue evidence="2">Whole animal</tissue>
    </source>
</reference>
<sequence length="54" mass="5777">MSCLTLPQQTGPGGVMSLSRRKGTGPDPLRSPAGPPPCNSMEMLVSQEMKRCPY</sequence>
<name>A0A9D4GR85_DREPO</name>
<feature type="compositionally biased region" description="Polar residues" evidence="1">
    <location>
        <begin position="1"/>
        <end position="10"/>
    </location>
</feature>